<comment type="caution">
    <text evidence="2">The sequence shown here is derived from an EMBL/GenBank/DDBJ whole genome shotgun (WGS) entry which is preliminary data.</text>
</comment>
<proteinExistence type="predicted"/>
<gene>
    <name evidence="2" type="ORF">Plo01_78050</name>
</gene>
<organism evidence="2 3">
    <name type="scientific">Planobispora longispora</name>
    <dbReference type="NCBI Taxonomy" id="28887"/>
    <lineage>
        <taxon>Bacteria</taxon>
        <taxon>Bacillati</taxon>
        <taxon>Actinomycetota</taxon>
        <taxon>Actinomycetes</taxon>
        <taxon>Streptosporangiales</taxon>
        <taxon>Streptosporangiaceae</taxon>
        <taxon>Planobispora</taxon>
    </lineage>
</organism>
<feature type="region of interest" description="Disordered" evidence="1">
    <location>
        <begin position="1"/>
        <end position="20"/>
    </location>
</feature>
<feature type="region of interest" description="Disordered" evidence="1">
    <location>
        <begin position="39"/>
        <end position="76"/>
    </location>
</feature>
<feature type="compositionally biased region" description="Basic and acidic residues" evidence="1">
    <location>
        <begin position="1"/>
        <end position="10"/>
    </location>
</feature>
<dbReference type="Proteomes" id="UP000616724">
    <property type="component" value="Unassembled WGS sequence"/>
</dbReference>
<accession>A0A8J3WB22</accession>
<name>A0A8J3WB22_9ACTN</name>
<keyword evidence="3" id="KW-1185">Reference proteome</keyword>
<protein>
    <submittedName>
        <fullName evidence="2">Uncharacterized protein</fullName>
    </submittedName>
</protein>
<dbReference type="AlphaFoldDB" id="A0A8J3WB22"/>
<sequence length="76" mass="8276">MEDLLSEHPTDAPADAARSLLPGGLTASWDFHLDEDSYERDSGVLSGTSGKIPPCCLPPQPPPRFPLRSRHPTDPR</sequence>
<reference evidence="2 3" key="1">
    <citation type="submission" date="2021-01" db="EMBL/GenBank/DDBJ databases">
        <title>Whole genome shotgun sequence of Planobispora longispora NBRC 13918.</title>
        <authorList>
            <person name="Komaki H."/>
            <person name="Tamura T."/>
        </authorList>
    </citation>
    <scope>NUCLEOTIDE SEQUENCE [LARGE SCALE GENOMIC DNA]</scope>
    <source>
        <strain evidence="2 3">NBRC 13918</strain>
    </source>
</reference>
<evidence type="ECO:0000313" key="3">
    <source>
        <dbReference type="Proteomes" id="UP000616724"/>
    </source>
</evidence>
<dbReference type="EMBL" id="BOOH01000075">
    <property type="protein sequence ID" value="GIH81376.1"/>
    <property type="molecule type" value="Genomic_DNA"/>
</dbReference>
<evidence type="ECO:0000313" key="2">
    <source>
        <dbReference type="EMBL" id="GIH81376.1"/>
    </source>
</evidence>
<feature type="compositionally biased region" description="Pro residues" evidence="1">
    <location>
        <begin position="55"/>
        <end position="65"/>
    </location>
</feature>
<evidence type="ECO:0000256" key="1">
    <source>
        <dbReference type="SAM" id="MobiDB-lite"/>
    </source>
</evidence>